<reference evidence="8 9" key="1">
    <citation type="submission" date="2019-07" db="EMBL/GenBank/DDBJ databases">
        <title>Genomes of Cafeteria roenbergensis.</title>
        <authorList>
            <person name="Fischer M.G."/>
            <person name="Hackl T."/>
            <person name="Roman M."/>
        </authorList>
    </citation>
    <scope>NUCLEOTIDE SEQUENCE [LARGE SCALE GENOMIC DNA]</scope>
    <source>
        <strain evidence="8 9">BVI</strain>
    </source>
</reference>
<evidence type="ECO:0000256" key="1">
    <source>
        <dbReference type="ARBA" id="ARBA00004604"/>
    </source>
</evidence>
<organism evidence="8 9">
    <name type="scientific">Cafeteria roenbergensis</name>
    <name type="common">Marine flagellate</name>
    <dbReference type="NCBI Taxonomy" id="33653"/>
    <lineage>
        <taxon>Eukaryota</taxon>
        <taxon>Sar</taxon>
        <taxon>Stramenopiles</taxon>
        <taxon>Bigyra</taxon>
        <taxon>Opalozoa</taxon>
        <taxon>Bicosoecida</taxon>
        <taxon>Cafeteriaceae</taxon>
        <taxon>Cafeteria</taxon>
    </lineage>
</organism>
<dbReference type="Pfam" id="PF06102">
    <property type="entry name" value="RRP36"/>
    <property type="match status" value="1"/>
</dbReference>
<evidence type="ECO:0000256" key="4">
    <source>
        <dbReference type="ARBA" id="ARBA00022552"/>
    </source>
</evidence>
<dbReference type="OMA" id="QHEIGSE"/>
<feature type="compositionally biased region" description="Basic and acidic residues" evidence="7">
    <location>
        <begin position="66"/>
        <end position="83"/>
    </location>
</feature>
<sequence>MGDSSDSDAGSEIGARLARRGHGFHDAPPRPGLRAAPGAAGGRRRVDDDLDDVFGAPAGRGGASGRDADRSWAESDSDDDRRPKGAQAPAEVTSKRRVSKRRDIITVAAQRTRDPRFDATLGEAPDAVAFREKYGFLVDEVLEQDIRRTKKELKKAKKPQSRERLQADLSKMKQQRAEARVRLGEATALRRVKQSQIQSAHAGNKVYFPKRRELKELALAERFRMLKEEGGDAAVDRAVRKKRARNAARDRKKLGEAGGHRGGGGSAGAWGEEGGRGRGVGGRGRGFGGGGRGRGFGGGGRGGAWQGGEVPGAKRMRRGEGDE</sequence>
<comment type="subunit">
    <text evidence="6">Associates with 90S and pre-40S pre-ribosomal particles.</text>
</comment>
<protein>
    <recommendedName>
        <fullName evidence="6">rRNA biogenesis protein RRP36</fullName>
    </recommendedName>
</protein>
<feature type="compositionally biased region" description="Gly residues" evidence="7">
    <location>
        <begin position="260"/>
        <end position="310"/>
    </location>
</feature>
<comment type="function">
    <text evidence="6">Component of the 90S pre-ribosome involved in the maturation of rRNAs. Required for early cleavages of the pre-RNAs in the 40S ribosomal subunit maturation pathway.</text>
</comment>
<evidence type="ECO:0000256" key="7">
    <source>
        <dbReference type="SAM" id="MobiDB-lite"/>
    </source>
</evidence>
<comment type="similarity">
    <text evidence="2 6">Belongs to the RRP36 family.</text>
</comment>
<feature type="region of interest" description="Disordered" evidence="7">
    <location>
        <begin position="1"/>
        <end position="101"/>
    </location>
</feature>
<evidence type="ECO:0000256" key="6">
    <source>
        <dbReference type="RuleBase" id="RU368027"/>
    </source>
</evidence>
<feature type="region of interest" description="Disordered" evidence="7">
    <location>
        <begin position="237"/>
        <end position="323"/>
    </location>
</feature>
<keyword evidence="6" id="KW-0687">Ribonucleoprotein</keyword>
<dbReference type="EMBL" id="VLTN01000057">
    <property type="protein sequence ID" value="KAA0148125.1"/>
    <property type="molecule type" value="Genomic_DNA"/>
</dbReference>
<comment type="caution">
    <text evidence="8">The sequence shown here is derived from an EMBL/GenBank/DDBJ whole genome shotgun (WGS) entry which is preliminary data.</text>
</comment>
<evidence type="ECO:0000256" key="3">
    <source>
        <dbReference type="ARBA" id="ARBA00022517"/>
    </source>
</evidence>
<proteinExistence type="inferred from homology"/>
<keyword evidence="3 6" id="KW-0690">Ribosome biogenesis</keyword>
<dbReference type="GO" id="GO:0000462">
    <property type="term" value="P:maturation of SSU-rRNA from tricistronic rRNA transcript (SSU-rRNA, 5.8S rRNA, LSU-rRNA)"/>
    <property type="evidence" value="ECO:0007669"/>
    <property type="project" value="TreeGrafter"/>
</dbReference>
<dbReference type="PANTHER" id="PTHR21738:SF0">
    <property type="entry name" value="RIBOSOMAL RNA PROCESSING PROTEIN 36 HOMOLOG"/>
    <property type="match status" value="1"/>
</dbReference>
<dbReference type="AlphaFoldDB" id="A0A5A8C5M2"/>
<evidence type="ECO:0000256" key="5">
    <source>
        <dbReference type="ARBA" id="ARBA00023242"/>
    </source>
</evidence>
<dbReference type="Proteomes" id="UP000323011">
    <property type="component" value="Unassembled WGS sequence"/>
</dbReference>
<comment type="subcellular location">
    <subcellularLocation>
        <location evidence="1 6">Nucleus</location>
        <location evidence="1 6">Nucleolus</location>
    </subcellularLocation>
</comment>
<keyword evidence="4 6" id="KW-0698">rRNA processing</keyword>
<feature type="compositionally biased region" description="Basic and acidic residues" evidence="7">
    <location>
        <begin position="247"/>
        <end position="259"/>
    </location>
</feature>
<evidence type="ECO:0000256" key="2">
    <source>
        <dbReference type="ARBA" id="ARBA00009418"/>
    </source>
</evidence>
<dbReference type="GO" id="GO:0005730">
    <property type="term" value="C:nucleolus"/>
    <property type="evidence" value="ECO:0007669"/>
    <property type="project" value="UniProtKB-SubCell"/>
</dbReference>
<keyword evidence="5 6" id="KW-0539">Nucleus</keyword>
<evidence type="ECO:0000313" key="9">
    <source>
        <dbReference type="Proteomes" id="UP000323011"/>
    </source>
</evidence>
<name>A0A5A8C5M2_CAFRO</name>
<evidence type="ECO:0000313" key="8">
    <source>
        <dbReference type="EMBL" id="KAA0148125.1"/>
    </source>
</evidence>
<keyword evidence="9" id="KW-1185">Reference proteome</keyword>
<dbReference type="PANTHER" id="PTHR21738">
    <property type="entry name" value="RIBOSOMAL RNA PROCESSING PROTEIN 36 HOMOLOG"/>
    <property type="match status" value="1"/>
</dbReference>
<dbReference type="GO" id="GO:0030686">
    <property type="term" value="C:90S preribosome"/>
    <property type="evidence" value="ECO:0007669"/>
    <property type="project" value="TreeGrafter"/>
</dbReference>
<dbReference type="InterPro" id="IPR009292">
    <property type="entry name" value="RRP36"/>
</dbReference>
<accession>A0A5A8C5M2</accession>
<gene>
    <name evidence="8" type="ORF">FNF29_06920</name>
</gene>
<feature type="region of interest" description="Disordered" evidence="7">
    <location>
        <begin position="152"/>
        <end position="175"/>
    </location>
</feature>